<sequence>MICKGCRQNLSTAGFTVSELLVSGLLGLIIVLAGGFVLKTNLSSDRRAAELAKQRNQLGLALDFMSSEMHQSRRIVLNADLTATAQCNTSTRKPILSLEIPRPSGGLYTVTYAVQAITPQHIWQGPHAIYRCGPSFNSEGRYTENSSQFGDLLIDGVANQVNLNTTSEICRAIAANRNHTAAVQADLSESQRLASIMIGVVSRPNRGEQQVICDSRLATPRS</sequence>
<evidence type="ECO:0008006" key="4">
    <source>
        <dbReference type="Google" id="ProtNLM"/>
    </source>
</evidence>
<name>A0A0H3K369_SYNP6</name>
<keyword evidence="1" id="KW-1133">Transmembrane helix</keyword>
<feature type="transmembrane region" description="Helical" evidence="1">
    <location>
        <begin position="20"/>
        <end position="38"/>
    </location>
</feature>
<protein>
    <recommendedName>
        <fullName evidence="4">Prepilin-type N-terminal cleavage/methylation domain-containing protein</fullName>
    </recommendedName>
</protein>
<dbReference type="eggNOG" id="COG4795">
    <property type="taxonomic scope" value="Bacteria"/>
</dbReference>
<proteinExistence type="predicted"/>
<evidence type="ECO:0000313" key="3">
    <source>
        <dbReference type="Proteomes" id="UP000001175"/>
    </source>
</evidence>
<dbReference type="Proteomes" id="UP000001175">
    <property type="component" value="Chromosome"/>
</dbReference>
<keyword evidence="1" id="KW-0812">Transmembrane</keyword>
<dbReference type="AlphaFoldDB" id="A0A0H3K369"/>
<gene>
    <name evidence="2" type="ordered locus">syc1519_c</name>
</gene>
<reference evidence="2 3" key="1">
    <citation type="journal article" date="2007" name="Photosyn. Res.">
        <title>Complete nucleotide sequence of the freshwater unicellular cyanobacterium Synechococcus elongatus PCC 6301 chromosome: gene content and organization.</title>
        <authorList>
            <person name="Sugita C."/>
            <person name="Ogata K."/>
            <person name="Shikata M."/>
            <person name="Jikuya H."/>
            <person name="Takano J."/>
            <person name="Furumichi M."/>
            <person name="Kanehisa M."/>
            <person name="Omata T."/>
            <person name="Sugiura M."/>
            <person name="Sugita M."/>
        </authorList>
    </citation>
    <scope>NUCLEOTIDE SEQUENCE [LARGE SCALE GENOMIC DNA]</scope>
    <source>
        <strain evidence="3">ATCC 27144 / PCC 6301 / SAUG 1402/1</strain>
    </source>
</reference>
<organism evidence="2 3">
    <name type="scientific">Synechococcus sp. (strain ATCC 27144 / PCC 6301 / SAUG 1402/1)</name>
    <name type="common">Anacystis nidulans</name>
    <dbReference type="NCBI Taxonomy" id="269084"/>
    <lineage>
        <taxon>Bacteria</taxon>
        <taxon>Bacillati</taxon>
        <taxon>Cyanobacteriota</taxon>
        <taxon>Cyanophyceae</taxon>
        <taxon>Synechococcales</taxon>
        <taxon>Synechococcaceae</taxon>
        <taxon>Synechococcus</taxon>
    </lineage>
</organism>
<evidence type="ECO:0000256" key="1">
    <source>
        <dbReference type="SAM" id="Phobius"/>
    </source>
</evidence>
<accession>A0A0H3K369</accession>
<keyword evidence="1" id="KW-0472">Membrane</keyword>
<evidence type="ECO:0000313" key="2">
    <source>
        <dbReference type="EMBL" id="BAD79709.1"/>
    </source>
</evidence>
<dbReference type="RefSeq" id="WP_011243829.1">
    <property type="nucleotide sequence ID" value="NC_006576.1"/>
</dbReference>
<dbReference type="KEGG" id="syc:syc1519_c"/>
<dbReference type="EMBL" id="AP008231">
    <property type="protein sequence ID" value="BAD79709.1"/>
    <property type="molecule type" value="Genomic_DNA"/>
</dbReference>